<dbReference type="HOGENOM" id="CLU_057730_0_0_1"/>
<evidence type="ECO:0000256" key="3">
    <source>
        <dbReference type="PROSITE-ProRule" id="PRU00221"/>
    </source>
</evidence>
<proteinExistence type="predicted"/>
<feature type="repeat" description="WD" evidence="3">
    <location>
        <begin position="16"/>
        <end position="57"/>
    </location>
</feature>
<accession>A0A0C9VDG4</accession>
<dbReference type="Gene3D" id="2.130.10.10">
    <property type="entry name" value="YVTN repeat-like/Quinoprotein amine dehydrogenase"/>
    <property type="match status" value="1"/>
</dbReference>
<protein>
    <recommendedName>
        <fullName evidence="6">WD40 repeat-like protein</fullName>
    </recommendedName>
</protein>
<organism evidence="4 5">
    <name type="scientific">Sphaerobolus stellatus (strain SS14)</name>
    <dbReference type="NCBI Taxonomy" id="990650"/>
    <lineage>
        <taxon>Eukaryota</taxon>
        <taxon>Fungi</taxon>
        <taxon>Dikarya</taxon>
        <taxon>Basidiomycota</taxon>
        <taxon>Agaricomycotina</taxon>
        <taxon>Agaricomycetes</taxon>
        <taxon>Phallomycetidae</taxon>
        <taxon>Geastrales</taxon>
        <taxon>Sphaerobolaceae</taxon>
        <taxon>Sphaerobolus</taxon>
    </lineage>
</organism>
<sequence length="327" mass="36431">MTSIGPKPKYDIWRVLHGHTRSITVLRFSPDGRFLASGAMDSYVYIWSTKRGSVIQRITNYALGPVTDIVWAISPNKETVLIFALADGTVHFYRPVNNHFEGTSILCAHSWAIEGIDYDPVHHRLATSAGNEIKVWDLTSTWFSTIRHHSSNHEETCHRVQFIESGNAVAATFMETSKLITWTIEPWKRISEQTLCANRTGTSRAGYSLITRDGSYILIDNVQNGVDAFSLPSAQHIATFHAPLSAHKPRHIAIDDTTSIVIHGSDKGIVYVHDFSTAAPIQTMTHSKERELVQAVTTHSQGGRTWIASGGTCDHPVVMAWKQVFLL</sequence>
<reference evidence="4 5" key="1">
    <citation type="submission" date="2014-06" db="EMBL/GenBank/DDBJ databases">
        <title>Evolutionary Origins and Diversification of the Mycorrhizal Mutualists.</title>
        <authorList>
            <consortium name="DOE Joint Genome Institute"/>
            <consortium name="Mycorrhizal Genomics Consortium"/>
            <person name="Kohler A."/>
            <person name="Kuo A."/>
            <person name="Nagy L.G."/>
            <person name="Floudas D."/>
            <person name="Copeland A."/>
            <person name="Barry K.W."/>
            <person name="Cichocki N."/>
            <person name="Veneault-Fourrey C."/>
            <person name="LaButti K."/>
            <person name="Lindquist E.A."/>
            <person name="Lipzen A."/>
            <person name="Lundell T."/>
            <person name="Morin E."/>
            <person name="Murat C."/>
            <person name="Riley R."/>
            <person name="Ohm R."/>
            <person name="Sun H."/>
            <person name="Tunlid A."/>
            <person name="Henrissat B."/>
            <person name="Grigoriev I.V."/>
            <person name="Hibbett D.S."/>
            <person name="Martin F."/>
        </authorList>
    </citation>
    <scope>NUCLEOTIDE SEQUENCE [LARGE SCALE GENOMIC DNA]</scope>
    <source>
        <strain evidence="4 5">SS14</strain>
    </source>
</reference>
<dbReference type="PANTHER" id="PTHR19848">
    <property type="entry name" value="WD40 REPEAT PROTEIN"/>
    <property type="match status" value="1"/>
</dbReference>
<dbReference type="SMART" id="SM00320">
    <property type="entry name" value="WD40"/>
    <property type="match status" value="5"/>
</dbReference>
<dbReference type="InterPro" id="IPR015943">
    <property type="entry name" value="WD40/YVTN_repeat-like_dom_sf"/>
</dbReference>
<dbReference type="PROSITE" id="PS50082">
    <property type="entry name" value="WD_REPEATS_2"/>
    <property type="match status" value="1"/>
</dbReference>
<name>A0A0C9VDG4_SPHS4</name>
<evidence type="ECO:0000313" key="4">
    <source>
        <dbReference type="EMBL" id="KIJ35401.1"/>
    </source>
</evidence>
<dbReference type="InterPro" id="IPR001680">
    <property type="entry name" value="WD40_rpt"/>
</dbReference>
<dbReference type="PROSITE" id="PS50294">
    <property type="entry name" value="WD_REPEATS_REGION"/>
    <property type="match status" value="1"/>
</dbReference>
<evidence type="ECO:0000256" key="1">
    <source>
        <dbReference type="ARBA" id="ARBA00022574"/>
    </source>
</evidence>
<evidence type="ECO:0000256" key="2">
    <source>
        <dbReference type="ARBA" id="ARBA00022737"/>
    </source>
</evidence>
<keyword evidence="5" id="KW-1185">Reference proteome</keyword>
<keyword evidence="1 3" id="KW-0853">WD repeat</keyword>
<dbReference type="Pfam" id="PF00400">
    <property type="entry name" value="WD40"/>
    <property type="match status" value="2"/>
</dbReference>
<evidence type="ECO:0000313" key="5">
    <source>
        <dbReference type="Proteomes" id="UP000054279"/>
    </source>
</evidence>
<gene>
    <name evidence="4" type="ORF">M422DRAFT_34657</name>
</gene>
<keyword evidence="2" id="KW-0677">Repeat</keyword>
<dbReference type="SUPFAM" id="SSF50978">
    <property type="entry name" value="WD40 repeat-like"/>
    <property type="match status" value="1"/>
</dbReference>
<dbReference type="AlphaFoldDB" id="A0A0C9VDG4"/>
<dbReference type="Proteomes" id="UP000054279">
    <property type="component" value="Unassembled WGS sequence"/>
</dbReference>
<dbReference type="InterPro" id="IPR036322">
    <property type="entry name" value="WD40_repeat_dom_sf"/>
</dbReference>
<dbReference type="EMBL" id="KN837189">
    <property type="protein sequence ID" value="KIJ35401.1"/>
    <property type="molecule type" value="Genomic_DNA"/>
</dbReference>
<dbReference type="PANTHER" id="PTHR19848:SF8">
    <property type="entry name" value="F-BOX AND WD REPEAT DOMAIN CONTAINING 7"/>
    <property type="match status" value="1"/>
</dbReference>
<dbReference type="OrthoDB" id="3238562at2759"/>
<evidence type="ECO:0008006" key="6">
    <source>
        <dbReference type="Google" id="ProtNLM"/>
    </source>
</evidence>